<protein>
    <submittedName>
        <fullName evidence="2">Uncharacterized protein</fullName>
    </submittedName>
</protein>
<feature type="region of interest" description="Disordered" evidence="1">
    <location>
        <begin position="1"/>
        <end position="25"/>
    </location>
</feature>
<dbReference type="AlphaFoldDB" id="A0A7S0IVD3"/>
<organism evidence="2">
    <name type="scientific">Calcidiscus leptoporus</name>
    <dbReference type="NCBI Taxonomy" id="127549"/>
    <lineage>
        <taxon>Eukaryota</taxon>
        <taxon>Haptista</taxon>
        <taxon>Haptophyta</taxon>
        <taxon>Prymnesiophyceae</taxon>
        <taxon>Coccolithales</taxon>
        <taxon>Calcidiscaceae</taxon>
        <taxon>Calcidiscus</taxon>
    </lineage>
</organism>
<reference evidence="2" key="1">
    <citation type="submission" date="2021-01" db="EMBL/GenBank/DDBJ databases">
        <authorList>
            <person name="Corre E."/>
            <person name="Pelletier E."/>
            <person name="Niang G."/>
            <person name="Scheremetjew M."/>
            <person name="Finn R."/>
            <person name="Kale V."/>
            <person name="Holt S."/>
            <person name="Cochrane G."/>
            <person name="Meng A."/>
            <person name="Brown T."/>
            <person name="Cohen L."/>
        </authorList>
    </citation>
    <scope>NUCLEOTIDE SEQUENCE</scope>
    <source>
        <strain evidence="2">RCC1130</strain>
    </source>
</reference>
<sequence length="106" mass="10677">MVLAGSEPRAKHSASSSGSQMSAPGPRSFVAAAIGARCFASLTATGDEAAEQSDGVLQLPGGATVRILPCDAGWVLEVSLTDVLGKERVARREFAGGGALEATTFA</sequence>
<dbReference type="EMBL" id="HBER01015523">
    <property type="protein sequence ID" value="CAD8532541.1"/>
    <property type="molecule type" value="Transcribed_RNA"/>
</dbReference>
<proteinExistence type="predicted"/>
<accession>A0A7S0IVD3</accession>
<feature type="compositionally biased region" description="Low complexity" evidence="1">
    <location>
        <begin position="13"/>
        <end position="25"/>
    </location>
</feature>
<name>A0A7S0IVD3_9EUKA</name>
<evidence type="ECO:0000313" key="2">
    <source>
        <dbReference type="EMBL" id="CAD8532541.1"/>
    </source>
</evidence>
<evidence type="ECO:0000256" key="1">
    <source>
        <dbReference type="SAM" id="MobiDB-lite"/>
    </source>
</evidence>
<gene>
    <name evidence="2" type="ORF">CLEP1334_LOCUS7796</name>
</gene>